<dbReference type="InterPro" id="IPR021845">
    <property type="entry name" value="DUF3440"/>
</dbReference>
<dbReference type="SUPFAM" id="SSF52402">
    <property type="entry name" value="Adenine nucleotide alpha hydrolases-like"/>
    <property type="match status" value="1"/>
</dbReference>
<dbReference type="EMBL" id="OANU01000116">
    <property type="protein sequence ID" value="SNX50290.1"/>
    <property type="molecule type" value="Genomic_DNA"/>
</dbReference>
<evidence type="ECO:0000259" key="1">
    <source>
        <dbReference type="Pfam" id="PF01507"/>
    </source>
</evidence>
<dbReference type="GO" id="GO:0003824">
    <property type="term" value="F:catalytic activity"/>
    <property type="evidence" value="ECO:0007669"/>
    <property type="project" value="InterPro"/>
</dbReference>
<dbReference type="PANTHER" id="PTHR30083:SF0">
    <property type="entry name" value="3'-PHOSPHOADENOSINE 5'-PHOSPHOSULFATE SULFOTRANSFERASE (PAPS REDUCTASE)_FAD SYNTHETASE"/>
    <property type="match status" value="1"/>
</dbReference>
<dbReference type="Pfam" id="PF01507">
    <property type="entry name" value="PAPS_reduct"/>
    <property type="match status" value="1"/>
</dbReference>
<dbReference type="PANTHER" id="PTHR30083">
    <property type="entry name" value="TRANSCRIPTIONAL REGULATOR-RELATED"/>
    <property type="match status" value="1"/>
</dbReference>
<protein>
    <recommendedName>
        <fullName evidence="1">Phosphoadenosine phosphosulphate reductase domain-containing protein</fullName>
    </recommendedName>
</protein>
<dbReference type="Gene3D" id="3.40.50.620">
    <property type="entry name" value="HUPs"/>
    <property type="match status" value="1"/>
</dbReference>
<dbReference type="InterPro" id="IPR002500">
    <property type="entry name" value="PAPS_reduct_dom"/>
</dbReference>
<organism evidence="2 3">
    <name type="scientific">Vibrio thalassae</name>
    <dbReference type="NCBI Taxonomy" id="1243014"/>
    <lineage>
        <taxon>Bacteria</taxon>
        <taxon>Pseudomonadati</taxon>
        <taxon>Pseudomonadota</taxon>
        <taxon>Gammaproteobacteria</taxon>
        <taxon>Vibrionales</taxon>
        <taxon>Vibrionaceae</taxon>
        <taxon>Vibrio</taxon>
    </lineage>
</organism>
<sequence>MGTKRTKKLLNKSVFVTAKERICYLFDHFDSLYISLSGGKDSSVLVNLAIEEAEKRNRLPVDVLIVDFEAQFQHTEDFLKRLIRAGKVNQYWVCLPITLRNAVSQFQPKWMCWDPNCKDIWVRSIPDVKGVISKPEQLPFFEIGTEFEDFVIGFADWYQKQKGTEIAVVIGIRADESLNRYQTIKNVRKIRYKHKQWTTQMIKGVYMAYPIYDWKARDIWIVNGRRGWDYNRIYDLMHKAGVKLSLQRLCQPFGDEQRKSLWLYQLLEPDTWQKLVGRVEGCNFGGRYTKSQGRILGHYRFKLPKGMTYRQYSKQILRSLPPELENHYREKIFKFLQWWRKHGPSKGITYIPDFADSKLESRRQVPSWRRICKVLIKNDYSCRGLSFGHVKSSKANSKP</sequence>
<evidence type="ECO:0000313" key="3">
    <source>
        <dbReference type="Proteomes" id="UP000219336"/>
    </source>
</evidence>
<dbReference type="AlphaFoldDB" id="A0A240EQL7"/>
<keyword evidence="3" id="KW-1185">Reference proteome</keyword>
<feature type="domain" description="Phosphoadenosine phosphosulphate reductase" evidence="1">
    <location>
        <begin position="32"/>
        <end position="235"/>
    </location>
</feature>
<accession>A0A240EQL7</accession>
<evidence type="ECO:0000313" key="2">
    <source>
        <dbReference type="EMBL" id="SNX50290.1"/>
    </source>
</evidence>
<dbReference type="Pfam" id="PF11922">
    <property type="entry name" value="DUF3440"/>
    <property type="match status" value="2"/>
</dbReference>
<gene>
    <name evidence="2" type="ORF">VTH8203_03945</name>
</gene>
<name>A0A240EQL7_9VIBR</name>
<reference evidence="3" key="1">
    <citation type="submission" date="2016-06" db="EMBL/GenBank/DDBJ databases">
        <authorList>
            <person name="Rodrigo-Torres L."/>
            <person name="Arahal R.D."/>
            <person name="Lucena T."/>
        </authorList>
    </citation>
    <scope>NUCLEOTIDE SEQUENCE [LARGE SCALE GENOMIC DNA]</scope>
    <source>
        <strain evidence="3">CECT8203</strain>
    </source>
</reference>
<proteinExistence type="predicted"/>
<dbReference type="InterPro" id="IPR014729">
    <property type="entry name" value="Rossmann-like_a/b/a_fold"/>
</dbReference>
<dbReference type="RefSeq" id="WP_096995234.1">
    <property type="nucleotide sequence ID" value="NZ_JBHSII010000001.1"/>
</dbReference>
<dbReference type="OrthoDB" id="9774475at2"/>
<dbReference type="GO" id="GO:0071453">
    <property type="term" value="P:cellular response to oxygen levels"/>
    <property type="evidence" value="ECO:0007669"/>
    <property type="project" value="TreeGrafter"/>
</dbReference>
<dbReference type="CDD" id="cd23947">
    <property type="entry name" value="PAPS_reductase-like_YbdN"/>
    <property type="match status" value="1"/>
</dbReference>
<dbReference type="Proteomes" id="UP000219336">
    <property type="component" value="Unassembled WGS sequence"/>
</dbReference>